<reference evidence="2 3" key="1">
    <citation type="journal article" date="2012" name="Genome Biol.">
        <title>Sequencing three crocodilian genomes to illuminate the evolution of archosaurs and amniotes.</title>
        <authorList>
            <person name="St John J.A."/>
            <person name="Braun E.L."/>
            <person name="Isberg S.R."/>
            <person name="Miles L.G."/>
            <person name="Chong A.Y."/>
            <person name="Gongora J."/>
            <person name="Dalzell P."/>
            <person name="Moran C."/>
            <person name="Bed'hom B."/>
            <person name="Abzhanov A."/>
            <person name="Burgess S.C."/>
            <person name="Cooksey A.M."/>
            <person name="Castoe T.A."/>
            <person name="Crawford N.G."/>
            <person name="Densmore L.D."/>
            <person name="Drew J.C."/>
            <person name="Edwards S.V."/>
            <person name="Faircloth B.C."/>
            <person name="Fujita M.K."/>
            <person name="Greenwold M.J."/>
            <person name="Hoffmann F.G."/>
            <person name="Howard J.M."/>
            <person name="Iguchi T."/>
            <person name="Janes D.E."/>
            <person name="Khan S.Y."/>
            <person name="Kohno S."/>
            <person name="de Koning A.J."/>
            <person name="Lance S.L."/>
            <person name="McCarthy F.M."/>
            <person name="McCormack J.E."/>
            <person name="Merchant M.E."/>
            <person name="Peterson D.G."/>
            <person name="Pollock D.D."/>
            <person name="Pourmand N."/>
            <person name="Raney B.J."/>
            <person name="Roessler K.A."/>
            <person name="Sanford J.R."/>
            <person name="Sawyer R.H."/>
            <person name="Schmidt C.J."/>
            <person name="Triplett E.W."/>
            <person name="Tuberville T.D."/>
            <person name="Venegas-Anaya M."/>
            <person name="Howard J.T."/>
            <person name="Jarvis E.D."/>
            <person name="Guillette L.J.Jr."/>
            <person name="Glenn T.C."/>
            <person name="Green R.E."/>
            <person name="Ray D.A."/>
        </authorList>
    </citation>
    <scope>NUCLEOTIDE SEQUENCE [LARGE SCALE GENOMIC DNA]</scope>
    <source>
        <strain evidence="2">KSC_2009_1</strain>
    </source>
</reference>
<comment type="caution">
    <text evidence="2">The sequence shown here is derived from an EMBL/GenBank/DDBJ whole genome shotgun (WGS) entry which is preliminary data.</text>
</comment>
<feature type="compositionally biased region" description="Polar residues" evidence="1">
    <location>
        <begin position="58"/>
        <end position="85"/>
    </location>
</feature>
<sequence length="85" mass="8786">MNEMGKQSGHSESANQLAPGDRTPSPPPSSSPCEAAEPWLTTASCLSPSAAMLGTRTGPRSPSALTIMRSTSTRRTVPSGPRSMS</sequence>
<name>A0A151N209_ALLMI</name>
<proteinExistence type="predicted"/>
<organism evidence="2 3">
    <name type="scientific">Alligator mississippiensis</name>
    <name type="common">American alligator</name>
    <dbReference type="NCBI Taxonomy" id="8496"/>
    <lineage>
        <taxon>Eukaryota</taxon>
        <taxon>Metazoa</taxon>
        <taxon>Chordata</taxon>
        <taxon>Craniata</taxon>
        <taxon>Vertebrata</taxon>
        <taxon>Euteleostomi</taxon>
        <taxon>Archelosauria</taxon>
        <taxon>Archosauria</taxon>
        <taxon>Crocodylia</taxon>
        <taxon>Alligatoridae</taxon>
        <taxon>Alligatorinae</taxon>
        <taxon>Alligator</taxon>
    </lineage>
</organism>
<evidence type="ECO:0000313" key="2">
    <source>
        <dbReference type="EMBL" id="KYO30757.1"/>
    </source>
</evidence>
<evidence type="ECO:0000256" key="1">
    <source>
        <dbReference type="SAM" id="MobiDB-lite"/>
    </source>
</evidence>
<feature type="region of interest" description="Disordered" evidence="1">
    <location>
        <begin position="1"/>
        <end position="37"/>
    </location>
</feature>
<dbReference type="EMBL" id="AKHW03004154">
    <property type="protein sequence ID" value="KYO30757.1"/>
    <property type="molecule type" value="Genomic_DNA"/>
</dbReference>
<protein>
    <submittedName>
        <fullName evidence="2">Uncharacterized protein</fullName>
    </submittedName>
</protein>
<keyword evidence="3" id="KW-1185">Reference proteome</keyword>
<accession>A0A151N209</accession>
<evidence type="ECO:0000313" key="3">
    <source>
        <dbReference type="Proteomes" id="UP000050525"/>
    </source>
</evidence>
<dbReference type="AlphaFoldDB" id="A0A151N209"/>
<feature type="region of interest" description="Disordered" evidence="1">
    <location>
        <begin position="50"/>
        <end position="85"/>
    </location>
</feature>
<dbReference type="Proteomes" id="UP000050525">
    <property type="component" value="Unassembled WGS sequence"/>
</dbReference>
<gene>
    <name evidence="2" type="ORF">Y1Q_0008359</name>
</gene>